<organism evidence="6 12">
    <name type="scientific">Mycobacterium tuberculosis</name>
    <dbReference type="NCBI Taxonomy" id="1773"/>
    <lineage>
        <taxon>Bacteria</taxon>
        <taxon>Bacillati</taxon>
        <taxon>Actinomycetota</taxon>
        <taxon>Actinomycetes</taxon>
        <taxon>Mycobacteriales</taxon>
        <taxon>Mycobacteriaceae</taxon>
        <taxon>Mycobacterium</taxon>
        <taxon>Mycobacterium tuberculosis complex</taxon>
    </lineage>
</organism>
<evidence type="ECO:0000313" key="11">
    <source>
        <dbReference type="Proteomes" id="UP000050164"/>
    </source>
</evidence>
<evidence type="ECO:0000256" key="1">
    <source>
        <dbReference type="SAM" id="MobiDB-lite"/>
    </source>
</evidence>
<evidence type="ECO:0000313" key="9">
    <source>
        <dbReference type="Proteomes" id="UP000049023"/>
    </source>
</evidence>
<protein>
    <submittedName>
        <fullName evidence="6">Uncharacterized protein</fullName>
    </submittedName>
</protein>
<name>A0A074RA96_MYCTX</name>
<dbReference type="Proteomes" id="UP000050139">
    <property type="component" value="Unassembled WGS sequence"/>
</dbReference>
<evidence type="ECO:0000313" key="13">
    <source>
        <dbReference type="Proteomes" id="UP000300237"/>
    </source>
</evidence>
<evidence type="ECO:0000313" key="7">
    <source>
        <dbReference type="EMBL" id="VCU52232.1"/>
    </source>
</evidence>
<evidence type="ECO:0000313" key="3">
    <source>
        <dbReference type="EMBL" id="CKT40985.1"/>
    </source>
</evidence>
<sequence>MFAGVSTGPCVASMPAAMVGADTTGGVVIGGVACGGGTDPDCIAVIAPSDSECAPAAAGCPVTIPVANDCPIDVGDTPCPRAAGDSDPPGIATGGQWR</sequence>
<gene>
    <name evidence="6" type="ORF">A4S10_04088</name>
    <name evidence="7" type="ORF">DKC2_4152</name>
    <name evidence="5" type="ORF">ERS007741_04377</name>
    <name evidence="3" type="ORF">ERS027659_04367</name>
    <name evidence="2" type="ORF">ERS027661_03059</name>
    <name evidence="4" type="ORF">ERS094118_00740</name>
</gene>
<dbReference type="Proteomes" id="UP000189452">
    <property type="component" value="Chromosome"/>
</dbReference>
<evidence type="ECO:0000313" key="10">
    <source>
        <dbReference type="Proteomes" id="UP000050139"/>
    </source>
</evidence>
<dbReference type="EMBL" id="LR027516">
    <property type="protein sequence ID" value="VCU52232.1"/>
    <property type="molecule type" value="Genomic_DNA"/>
</dbReference>
<evidence type="ECO:0000313" key="4">
    <source>
        <dbReference type="EMBL" id="CLV63210.1"/>
    </source>
</evidence>
<dbReference type="EMBL" id="CHKL01000897">
    <property type="protein sequence ID" value="COX42934.1"/>
    <property type="molecule type" value="Genomic_DNA"/>
</dbReference>
<evidence type="ECO:0000313" key="6">
    <source>
        <dbReference type="EMBL" id="OMH61888.1"/>
    </source>
</evidence>
<dbReference type="EMBL" id="COPH01000004">
    <property type="protein sequence ID" value="CLV63210.1"/>
    <property type="molecule type" value="Genomic_DNA"/>
</dbReference>
<dbReference type="EMBL" id="LWDQ01000001">
    <property type="protein sequence ID" value="OMH61888.1"/>
    <property type="molecule type" value="Genomic_DNA"/>
</dbReference>
<feature type="region of interest" description="Disordered" evidence="1">
    <location>
        <begin position="79"/>
        <end position="98"/>
    </location>
</feature>
<dbReference type="Proteomes" id="UP000049023">
    <property type="component" value="Unassembled WGS sequence"/>
</dbReference>
<dbReference type="EMBL" id="CNFT01001552">
    <property type="protein sequence ID" value="CKT40985.1"/>
    <property type="molecule type" value="Genomic_DNA"/>
</dbReference>
<dbReference type="AlphaFoldDB" id="A0A074RA96"/>
<reference evidence="8 9" key="2">
    <citation type="submission" date="2015-03" db="EMBL/GenBank/DDBJ databases">
        <authorList>
            <consortium name="Pathogen Informatics"/>
        </authorList>
    </citation>
    <scope>NUCLEOTIDE SEQUENCE [LARGE SCALE GENOMIC DNA]</scope>
    <source>
        <strain evidence="3 11">Bir 185</strain>
        <strain evidence="2 9">Bir 187</strain>
        <strain evidence="5 8">P00601463</strain>
    </source>
</reference>
<evidence type="ECO:0000313" key="5">
    <source>
        <dbReference type="EMBL" id="COX42934.1"/>
    </source>
</evidence>
<dbReference type="Proteomes" id="UP000048600">
    <property type="component" value="Unassembled WGS sequence"/>
</dbReference>
<evidence type="ECO:0000313" key="12">
    <source>
        <dbReference type="Proteomes" id="UP000189452"/>
    </source>
</evidence>
<dbReference type="Proteomes" id="UP000050164">
    <property type="component" value="Unassembled WGS sequence"/>
</dbReference>
<evidence type="ECO:0000313" key="8">
    <source>
        <dbReference type="Proteomes" id="UP000048600"/>
    </source>
</evidence>
<dbReference type="EMBL" id="CNFU01000739">
    <property type="protein sequence ID" value="CKS42373.1"/>
    <property type="molecule type" value="Genomic_DNA"/>
</dbReference>
<evidence type="ECO:0000313" key="2">
    <source>
        <dbReference type="EMBL" id="CKS42373.1"/>
    </source>
</evidence>
<reference evidence="4 10" key="1">
    <citation type="submission" date="2015-03" db="EMBL/GenBank/DDBJ databases">
        <authorList>
            <consortium name="Pathogen Informatics"/>
            <person name="Murphy D."/>
        </authorList>
    </citation>
    <scope>NUCLEOTIDE SEQUENCE [LARGE SCALE GENOMIC DNA]</scope>
    <source>
        <strain evidence="4 10">0268S</strain>
    </source>
</reference>
<reference evidence="7 13" key="5">
    <citation type="submission" date="2018-08" db="EMBL/GenBank/DDBJ databases">
        <authorList>
            <person name="Fokvardsen B D."/>
            <person name="Norman A."/>
        </authorList>
    </citation>
    <scope>NUCLEOTIDE SEQUENCE [LARGE SCALE GENOMIC DNA]</scope>
    <source>
        <strain evidence="7 13">DKC2</strain>
    </source>
</reference>
<reference evidence="6 12" key="4">
    <citation type="submission" date="2017-02" db="EMBL/GenBank/DDBJ databases">
        <title>Protein polymorphisms may explain contrasting epidemiological fitness of two variants of a multidrug-resistant Mycobacterium tuberculosis strain.</title>
        <authorList>
            <person name="Bigi M.M."/>
            <person name="Lopez B."/>
            <person name="Blanco F.C."/>
            <person name="Sasiain M.C."/>
            <person name="De La Barrera S."/>
            <person name="Ritacco V."/>
            <person name="Bigi F."/>
            <person name="Soria M.A."/>
        </authorList>
    </citation>
    <scope>NUCLEOTIDE SEQUENCE [LARGE SCALE GENOMIC DNA]</scope>
    <source>
        <strain evidence="6 12">6548</strain>
    </source>
</reference>
<reference evidence="6 12" key="3">
    <citation type="submission" date="2016-04" db="EMBL/GenBank/DDBJ databases">
        <authorList>
            <person name="Bigi M."/>
            <person name="Bigi F."/>
            <person name="Soria M.A."/>
        </authorList>
    </citation>
    <scope>NUCLEOTIDE SEQUENCE [LARGE SCALE GENOMIC DNA]</scope>
    <source>
        <strain evidence="6 12">6548</strain>
    </source>
</reference>
<dbReference type="Proteomes" id="UP000300237">
    <property type="component" value="Chromosome"/>
</dbReference>
<proteinExistence type="predicted"/>
<accession>A0A074RA96</accession>